<keyword evidence="2" id="KW-0808">Transferase</keyword>
<protein>
    <recommendedName>
        <fullName evidence="11">Non-specific serine/threonine protein kinase</fullName>
    </recommendedName>
</protein>
<accession>A0A165INY5</accession>
<evidence type="ECO:0000256" key="5">
    <source>
        <dbReference type="ARBA" id="ARBA00022840"/>
    </source>
</evidence>
<dbReference type="EMBL" id="KV425986">
    <property type="protein sequence ID" value="KZV93667.1"/>
    <property type="molecule type" value="Genomic_DNA"/>
</dbReference>
<feature type="compositionally biased region" description="Basic and acidic residues" evidence="6">
    <location>
        <begin position="446"/>
        <end position="459"/>
    </location>
</feature>
<proteinExistence type="predicted"/>
<evidence type="ECO:0000256" key="2">
    <source>
        <dbReference type="ARBA" id="ARBA00022679"/>
    </source>
</evidence>
<dbReference type="SUPFAM" id="SSF56112">
    <property type="entry name" value="Protein kinase-like (PK-like)"/>
    <property type="match status" value="1"/>
</dbReference>
<dbReference type="Gene3D" id="3.30.310.80">
    <property type="entry name" value="Kinase associated domain 1, KA1"/>
    <property type="match status" value="1"/>
</dbReference>
<dbReference type="PANTHER" id="PTHR24350">
    <property type="entry name" value="SERINE/THREONINE-PROTEIN KINASE IAL-RELATED"/>
    <property type="match status" value="1"/>
</dbReference>
<feature type="domain" description="Protein kinase" evidence="7">
    <location>
        <begin position="1"/>
        <end position="69"/>
    </location>
</feature>
<reference evidence="9 10" key="1">
    <citation type="journal article" date="2016" name="Mol. Biol. Evol.">
        <title>Comparative Genomics of Early-Diverging Mushroom-Forming Fungi Provides Insights into the Origins of Lignocellulose Decay Capabilities.</title>
        <authorList>
            <person name="Nagy L.G."/>
            <person name="Riley R."/>
            <person name="Tritt A."/>
            <person name="Adam C."/>
            <person name="Daum C."/>
            <person name="Floudas D."/>
            <person name="Sun H."/>
            <person name="Yadav J.S."/>
            <person name="Pangilinan J."/>
            <person name="Larsson K.H."/>
            <person name="Matsuura K."/>
            <person name="Barry K."/>
            <person name="Labutti K."/>
            <person name="Kuo R."/>
            <person name="Ohm R.A."/>
            <person name="Bhattacharya S.S."/>
            <person name="Shirouzu T."/>
            <person name="Yoshinaga Y."/>
            <person name="Martin F.M."/>
            <person name="Grigoriev I.V."/>
            <person name="Hibbett D.S."/>
        </authorList>
    </citation>
    <scope>NUCLEOTIDE SEQUENCE [LARGE SCALE GENOMIC DNA]</scope>
    <source>
        <strain evidence="9 10">HHB12029</strain>
    </source>
</reference>
<evidence type="ECO:0000256" key="6">
    <source>
        <dbReference type="SAM" id="MobiDB-lite"/>
    </source>
</evidence>
<dbReference type="PROSITE" id="PS50011">
    <property type="entry name" value="PROTEIN_KINASE_DOM"/>
    <property type="match status" value="1"/>
</dbReference>
<evidence type="ECO:0000313" key="10">
    <source>
        <dbReference type="Proteomes" id="UP000077266"/>
    </source>
</evidence>
<feature type="compositionally biased region" description="Low complexity" evidence="6">
    <location>
        <begin position="388"/>
        <end position="407"/>
    </location>
</feature>
<feature type="region of interest" description="Disordered" evidence="6">
    <location>
        <begin position="98"/>
        <end position="137"/>
    </location>
</feature>
<evidence type="ECO:0000259" key="8">
    <source>
        <dbReference type="PROSITE" id="PS50032"/>
    </source>
</evidence>
<dbReference type="InterPro" id="IPR011009">
    <property type="entry name" value="Kinase-like_dom_sf"/>
</dbReference>
<feature type="compositionally biased region" description="Low complexity" evidence="6">
    <location>
        <begin position="364"/>
        <end position="375"/>
    </location>
</feature>
<evidence type="ECO:0008006" key="11">
    <source>
        <dbReference type="Google" id="ProtNLM"/>
    </source>
</evidence>
<dbReference type="GO" id="GO:0005524">
    <property type="term" value="F:ATP binding"/>
    <property type="evidence" value="ECO:0007669"/>
    <property type="project" value="UniProtKB-KW"/>
</dbReference>
<feature type="domain" description="KA1" evidence="8">
    <location>
        <begin position="773"/>
        <end position="823"/>
    </location>
</feature>
<feature type="region of interest" description="Disordered" evidence="6">
    <location>
        <begin position="312"/>
        <end position="475"/>
    </location>
</feature>
<dbReference type="Proteomes" id="UP000077266">
    <property type="component" value="Unassembled WGS sequence"/>
</dbReference>
<dbReference type="InParanoid" id="A0A165INY5"/>
<feature type="compositionally biased region" description="Low complexity" evidence="6">
    <location>
        <begin position="758"/>
        <end position="768"/>
    </location>
</feature>
<dbReference type="InterPro" id="IPR000719">
    <property type="entry name" value="Prot_kinase_dom"/>
</dbReference>
<feature type="region of interest" description="Disordered" evidence="6">
    <location>
        <begin position="207"/>
        <end position="257"/>
    </location>
</feature>
<keyword evidence="4" id="KW-0418">Kinase</keyword>
<name>A0A165INY5_EXIGL</name>
<feature type="compositionally biased region" description="Low complexity" evidence="6">
    <location>
        <begin position="127"/>
        <end position="137"/>
    </location>
</feature>
<keyword evidence="10" id="KW-1185">Reference proteome</keyword>
<dbReference type="AlphaFoldDB" id="A0A165INY5"/>
<evidence type="ECO:0000256" key="1">
    <source>
        <dbReference type="ARBA" id="ARBA00022527"/>
    </source>
</evidence>
<gene>
    <name evidence="9" type="ORF">EXIGLDRAFT_835579</name>
</gene>
<keyword evidence="1" id="KW-0723">Serine/threonine-protein kinase</keyword>
<dbReference type="STRING" id="1314781.A0A165INY5"/>
<organism evidence="9 10">
    <name type="scientific">Exidia glandulosa HHB12029</name>
    <dbReference type="NCBI Taxonomy" id="1314781"/>
    <lineage>
        <taxon>Eukaryota</taxon>
        <taxon>Fungi</taxon>
        <taxon>Dikarya</taxon>
        <taxon>Basidiomycota</taxon>
        <taxon>Agaricomycotina</taxon>
        <taxon>Agaricomycetes</taxon>
        <taxon>Auriculariales</taxon>
        <taxon>Exidiaceae</taxon>
        <taxon>Exidia</taxon>
    </lineage>
</organism>
<keyword evidence="3" id="KW-0547">Nucleotide-binding</keyword>
<dbReference type="Gene3D" id="1.10.510.10">
    <property type="entry name" value="Transferase(Phosphotransferase) domain 1"/>
    <property type="match status" value="1"/>
</dbReference>
<evidence type="ECO:0000256" key="3">
    <source>
        <dbReference type="ARBA" id="ARBA00022741"/>
    </source>
</evidence>
<dbReference type="InterPro" id="IPR001772">
    <property type="entry name" value="KA1_dom"/>
</dbReference>
<evidence type="ECO:0000256" key="4">
    <source>
        <dbReference type="ARBA" id="ARBA00022777"/>
    </source>
</evidence>
<evidence type="ECO:0000313" key="9">
    <source>
        <dbReference type="EMBL" id="KZV93667.1"/>
    </source>
</evidence>
<evidence type="ECO:0000259" key="7">
    <source>
        <dbReference type="PROSITE" id="PS50011"/>
    </source>
</evidence>
<feature type="compositionally biased region" description="Basic and acidic residues" evidence="6">
    <location>
        <begin position="98"/>
        <end position="122"/>
    </location>
</feature>
<dbReference type="PROSITE" id="PS50032">
    <property type="entry name" value="KA1"/>
    <property type="match status" value="1"/>
</dbReference>
<sequence>MLAGYLPFDDDPANPDGDNINLLYKYIINTPLTFPDYISDDARDLLSKMLVPDPTRRADLDTIMNHHWLRTYRHFFDRTVEECEEAAVLQYEQKRQEYSRKLRARQPDEESSHRSRRAERATLADTSAPPSSFAGSAGVMSESALSAYANHSMDVDSAAAASTNSRRAQAVSAIVLPTQRRNERPDASMMSLDQDSVIVDVYPTKQPTHVPPPVAAEEPVSSKEKASNKRRQKAADRHTIQVEYDDPEAGRATSRPAMPMAAQDVFSPAERENGNGRAAPPVVDQQERVARSRMGSTPPVALSHAFASQHVDETPVLPPKTVSVTVTSPPPADPSPKRSNSVRTTGSKSRSRVSLGALGKVFNSPSPASPSVEEPQQVPKEQAPARAVSLSVSQHSQQSSSHGSRGQTATEDDQTSAQETTVTDAGDSSFAKMKRRTLNLVVGSSRTERKSSRQSKQVEKPAAADVPAATPITNGANKFTPAPVALPELTGNAASTSKAKRVMDWFRTRSQNRGRPEDMGVGGGAPAPLDMRAAHKVQQQGAPATAHPMPQLVVTTPYDQAGGDPLMTPVTPSVPALSRVANTLVNSILPPRSVSSSAVSSLHAHAEKATTYPLRVHHGAVDQGTVTTGSPPEVFAHVTHVLASMGVEFHKETEFKYRCVRPKRRKIAGSTNPPPSPHKEVTGQGVAAYTMVGSASLNGVDKRGLPHPSPTISSPAGMLRGLLTRRASSHVSDPDEEGMRSPVGASTSTRSVAPQPLPAEGGAAPEPLYGDRAQDLSDEVRFSVELTRIDRLDDTLSLDIRRLKGNLKSYKFLYDTLRDRCQFTQ</sequence>
<feature type="region of interest" description="Disordered" evidence="6">
    <location>
        <begin position="726"/>
        <end position="770"/>
    </location>
</feature>
<feature type="compositionally biased region" description="Basic and acidic residues" evidence="6">
    <location>
        <begin position="220"/>
        <end position="240"/>
    </location>
</feature>
<keyword evidence="5" id="KW-0067">ATP-binding</keyword>
<feature type="compositionally biased region" description="Polar residues" evidence="6">
    <location>
        <begin position="337"/>
        <end position="348"/>
    </location>
</feature>
<dbReference type="GO" id="GO:0004674">
    <property type="term" value="F:protein serine/threonine kinase activity"/>
    <property type="evidence" value="ECO:0007669"/>
    <property type="project" value="UniProtKB-KW"/>
</dbReference>
<feature type="region of interest" description="Disordered" evidence="6">
    <location>
        <begin position="270"/>
        <end position="298"/>
    </location>
</feature>
<dbReference type="InterPro" id="IPR030616">
    <property type="entry name" value="Aur-like"/>
</dbReference>
<dbReference type="OrthoDB" id="193931at2759"/>